<dbReference type="Gene3D" id="3.40.50.620">
    <property type="entry name" value="HUPs"/>
    <property type="match status" value="1"/>
</dbReference>
<dbReference type="GO" id="GO:0005829">
    <property type="term" value="C:cytosol"/>
    <property type="evidence" value="ECO:0007669"/>
    <property type="project" value="TreeGrafter"/>
</dbReference>
<evidence type="ECO:0000256" key="2">
    <source>
        <dbReference type="ARBA" id="ARBA00022840"/>
    </source>
</evidence>
<dbReference type="EMBL" id="AUZY01006593">
    <property type="protein sequence ID" value="EQD53849.1"/>
    <property type="molecule type" value="Genomic_DNA"/>
</dbReference>
<keyword evidence="1" id="KW-0547">Nucleotide-binding</keyword>
<protein>
    <submittedName>
        <fullName evidence="4">Asparagine synthase (Glutamine-hydrolyzing)</fullName>
    </submittedName>
</protein>
<proteinExistence type="predicted"/>
<organism evidence="4">
    <name type="scientific">mine drainage metagenome</name>
    <dbReference type="NCBI Taxonomy" id="410659"/>
    <lineage>
        <taxon>unclassified sequences</taxon>
        <taxon>metagenomes</taxon>
        <taxon>ecological metagenomes</taxon>
    </lineage>
</organism>
<dbReference type="SUPFAM" id="SSF52402">
    <property type="entry name" value="Adenine nucleotide alpha hydrolases-like"/>
    <property type="match status" value="1"/>
</dbReference>
<reference evidence="4" key="2">
    <citation type="journal article" date="2014" name="ISME J.">
        <title>Microbial stratification in low pH oxic and suboxic macroscopic growths along an acid mine drainage.</title>
        <authorList>
            <person name="Mendez-Garcia C."/>
            <person name="Mesa V."/>
            <person name="Sprenger R.R."/>
            <person name="Richter M."/>
            <person name="Diez M.S."/>
            <person name="Solano J."/>
            <person name="Bargiela R."/>
            <person name="Golyshina O.V."/>
            <person name="Manteca A."/>
            <person name="Ramos J.L."/>
            <person name="Gallego J.R."/>
            <person name="Llorente I."/>
            <person name="Martins Dos Santos V.A."/>
            <person name="Jensen O.N."/>
            <person name="Pelaez A.I."/>
            <person name="Sanchez J."/>
            <person name="Ferrer M."/>
        </authorList>
    </citation>
    <scope>NUCLEOTIDE SEQUENCE</scope>
</reference>
<keyword evidence="2" id="KW-0067">ATP-binding</keyword>
<dbReference type="GO" id="GO:0005524">
    <property type="term" value="F:ATP binding"/>
    <property type="evidence" value="ECO:0007669"/>
    <property type="project" value="UniProtKB-KW"/>
</dbReference>
<dbReference type="PANTHER" id="PTHR11772:SF2">
    <property type="entry name" value="ASPARAGINE SYNTHETASE [GLUTAMINE-HYDROLYZING]"/>
    <property type="match status" value="1"/>
</dbReference>
<sequence length="254" mass="27757">MPAALRDRTAGTGFDSAFPRAVARLAEDGPITVLFSGGLDSSLIAWELREREGTVLWSVGQEGSSDLAAARSAAEMMDLAWQHATLTGADVEAALERFVVELQDAEGPPLDVAVAFALALDRAPTTRVLAGQGADELFLGYAHFRGLTEEQAARRVDADLKRLLDLEWPRAQRIAERAGHLLVAPFLEPDVVRAALEIPLAERMPGDVPKQWLRGWAIARGLAPEIASRPKRAIQYGSRVQRLLRELRPPSRSR</sequence>
<dbReference type="InterPro" id="IPR014729">
    <property type="entry name" value="Rossmann-like_a/b/a_fold"/>
</dbReference>
<evidence type="ECO:0000313" key="4">
    <source>
        <dbReference type="EMBL" id="EQD53849.1"/>
    </source>
</evidence>
<comment type="caution">
    <text evidence="4">The sequence shown here is derived from an EMBL/GenBank/DDBJ whole genome shotgun (WGS) entry which is preliminary data.</text>
</comment>
<dbReference type="PANTHER" id="PTHR11772">
    <property type="entry name" value="ASPARAGINE SYNTHETASE"/>
    <property type="match status" value="1"/>
</dbReference>
<dbReference type="AlphaFoldDB" id="T1BKM3"/>
<dbReference type="GO" id="GO:0006529">
    <property type="term" value="P:asparagine biosynthetic process"/>
    <property type="evidence" value="ECO:0007669"/>
    <property type="project" value="InterPro"/>
</dbReference>
<dbReference type="Pfam" id="PF00733">
    <property type="entry name" value="Asn_synthase"/>
    <property type="match status" value="1"/>
</dbReference>
<gene>
    <name evidence="4" type="ORF">B1B_09996</name>
</gene>
<dbReference type="GO" id="GO:0004066">
    <property type="term" value="F:asparagine synthase (glutamine-hydrolyzing) activity"/>
    <property type="evidence" value="ECO:0007669"/>
    <property type="project" value="InterPro"/>
</dbReference>
<evidence type="ECO:0000259" key="3">
    <source>
        <dbReference type="Pfam" id="PF00733"/>
    </source>
</evidence>
<dbReference type="InterPro" id="IPR001962">
    <property type="entry name" value="Asn_synthase"/>
</dbReference>
<evidence type="ECO:0000256" key="1">
    <source>
        <dbReference type="ARBA" id="ARBA00022741"/>
    </source>
</evidence>
<dbReference type="InterPro" id="IPR050795">
    <property type="entry name" value="Asn_Synthetase"/>
</dbReference>
<name>T1BKM3_9ZZZZ</name>
<dbReference type="CDD" id="cd01991">
    <property type="entry name" value="Asn_synthase_B_C"/>
    <property type="match status" value="1"/>
</dbReference>
<feature type="domain" description="Asparagine synthetase" evidence="3">
    <location>
        <begin position="14"/>
        <end position="167"/>
    </location>
</feature>
<reference evidence="4" key="1">
    <citation type="submission" date="2013-08" db="EMBL/GenBank/DDBJ databases">
        <authorList>
            <person name="Mendez C."/>
            <person name="Richter M."/>
            <person name="Ferrer M."/>
            <person name="Sanchez J."/>
        </authorList>
    </citation>
    <scope>NUCLEOTIDE SEQUENCE</scope>
</reference>
<accession>T1BKM3</accession>